<evidence type="ECO:0000256" key="1">
    <source>
        <dbReference type="ARBA" id="ARBA00022485"/>
    </source>
</evidence>
<reference evidence="7 8" key="1">
    <citation type="submission" date="2015-12" db="EMBL/GenBank/DDBJ databases">
        <title>Draft genome of Thermovenabulum gondwanense isolated from a red thermophilic microbial mat colonisisng an outflow channel of a bore well.</title>
        <authorList>
            <person name="Patel B.K."/>
        </authorList>
    </citation>
    <scope>NUCLEOTIDE SEQUENCE [LARGE SCALE GENOMIC DNA]</scope>
    <source>
        <strain evidence="7 8">R270</strain>
    </source>
</reference>
<evidence type="ECO:0000256" key="4">
    <source>
        <dbReference type="ARBA" id="ARBA00023014"/>
    </source>
</evidence>
<evidence type="ECO:0000256" key="2">
    <source>
        <dbReference type="ARBA" id="ARBA00022723"/>
    </source>
</evidence>
<dbReference type="SUPFAM" id="SSF53920">
    <property type="entry name" value="Fe-only hydrogenase"/>
    <property type="match status" value="1"/>
</dbReference>
<dbReference type="InterPro" id="IPR017900">
    <property type="entry name" value="4Fe4S_Fe_S_CS"/>
</dbReference>
<evidence type="ECO:0000313" key="7">
    <source>
        <dbReference type="EMBL" id="KYO64802.1"/>
    </source>
</evidence>
<keyword evidence="3" id="KW-0408">Iron</keyword>
<keyword evidence="4" id="KW-0411">Iron-sulfur</keyword>
<dbReference type="GO" id="GO:0046872">
    <property type="term" value="F:metal ion binding"/>
    <property type="evidence" value="ECO:0007669"/>
    <property type="project" value="UniProtKB-KW"/>
</dbReference>
<dbReference type="Pfam" id="PF13237">
    <property type="entry name" value="Fer4_10"/>
    <property type="match status" value="1"/>
</dbReference>
<evidence type="ECO:0000256" key="3">
    <source>
        <dbReference type="ARBA" id="ARBA00023004"/>
    </source>
</evidence>
<dbReference type="OrthoDB" id="9798098at2"/>
<dbReference type="AlphaFoldDB" id="A0A161PVT5"/>
<keyword evidence="8" id="KW-1185">Reference proteome</keyword>
<dbReference type="InterPro" id="IPR050395">
    <property type="entry name" value="4Fe4S_Ferredoxin_RnfB"/>
</dbReference>
<evidence type="ECO:0000259" key="6">
    <source>
        <dbReference type="PROSITE" id="PS51656"/>
    </source>
</evidence>
<dbReference type="PANTHER" id="PTHR43560:SF1">
    <property type="entry name" value="ION-TRANSLOCATING OXIDOREDUCTASE COMPLEX SUBUNIT B"/>
    <property type="match status" value="1"/>
</dbReference>
<gene>
    <name evidence="7" type="primary">hydA</name>
    <name evidence="7" type="ORF">ATZ99_18600</name>
</gene>
<feature type="domain" description="4Fe-4S" evidence="6">
    <location>
        <begin position="366"/>
        <end position="425"/>
    </location>
</feature>
<comment type="caution">
    <text evidence="7">The sequence shown here is derived from an EMBL/GenBank/DDBJ whole genome shotgun (WGS) entry which is preliminary data.</text>
</comment>
<dbReference type="PROSITE" id="PS51379">
    <property type="entry name" value="4FE4S_FER_2"/>
    <property type="match status" value="2"/>
</dbReference>
<dbReference type="SUPFAM" id="SSF54862">
    <property type="entry name" value="4Fe-4S ferredoxins"/>
    <property type="match status" value="1"/>
</dbReference>
<feature type="domain" description="4Fe-4S ferredoxin-type" evidence="5">
    <location>
        <begin position="6"/>
        <end position="35"/>
    </location>
</feature>
<dbReference type="InterPro" id="IPR009016">
    <property type="entry name" value="Fe_hydrogenase"/>
</dbReference>
<dbReference type="EC" id="1.12.7.2" evidence="7"/>
<dbReference type="STRING" id="520767.ATZ99_18600"/>
<proteinExistence type="predicted"/>
<dbReference type="Pfam" id="PF04060">
    <property type="entry name" value="FeS"/>
    <property type="match status" value="1"/>
</dbReference>
<dbReference type="PATRIC" id="fig|520767.4.peg.1983"/>
<dbReference type="Proteomes" id="UP000075737">
    <property type="component" value="Unassembled WGS sequence"/>
</dbReference>
<keyword evidence="1" id="KW-0004">4Fe-4S</keyword>
<dbReference type="Gene3D" id="3.40.950.10">
    <property type="entry name" value="Fe-only Hydrogenase (Larger Subunit), Chain L, domain 3"/>
    <property type="match status" value="1"/>
</dbReference>
<protein>
    <submittedName>
        <fullName evidence="7">Periplasmic [Fe] hydrogenase large subunit</fullName>
        <ecNumber evidence="7">1.12.7.2</ecNumber>
    </submittedName>
</protein>
<dbReference type="InterPro" id="IPR017896">
    <property type="entry name" value="4Fe4S_Fe-S-bd"/>
</dbReference>
<dbReference type="RefSeq" id="WP_068748966.1">
    <property type="nucleotide sequence ID" value="NZ_LOHZ01000040.1"/>
</dbReference>
<dbReference type="PROSITE" id="PS00198">
    <property type="entry name" value="4FE4S_FER_1"/>
    <property type="match status" value="1"/>
</dbReference>
<name>A0A161PVT5_9FIRM</name>
<dbReference type="Gene3D" id="1.10.15.40">
    <property type="entry name" value="Electron transport complex subunit B, putative Fe-S cluster"/>
    <property type="match status" value="1"/>
</dbReference>
<feature type="domain" description="4Fe-4S ferredoxin-type" evidence="5">
    <location>
        <begin position="36"/>
        <end position="64"/>
    </location>
</feature>
<accession>A0A161PVT5</accession>
<dbReference type="Pfam" id="PF02906">
    <property type="entry name" value="Fe_hyd_lg_C"/>
    <property type="match status" value="2"/>
</dbReference>
<evidence type="ECO:0000259" key="5">
    <source>
        <dbReference type="PROSITE" id="PS51379"/>
    </source>
</evidence>
<organism evidence="7 8">
    <name type="scientific">Thermovenabulum gondwanense</name>
    <dbReference type="NCBI Taxonomy" id="520767"/>
    <lineage>
        <taxon>Bacteria</taxon>
        <taxon>Bacillati</taxon>
        <taxon>Bacillota</taxon>
        <taxon>Clostridia</taxon>
        <taxon>Thermosediminibacterales</taxon>
        <taxon>Thermosediminibacteraceae</taxon>
        <taxon>Thermovenabulum</taxon>
    </lineage>
</organism>
<evidence type="ECO:0000313" key="8">
    <source>
        <dbReference type="Proteomes" id="UP000075737"/>
    </source>
</evidence>
<dbReference type="GO" id="GO:0008901">
    <property type="term" value="F:ferredoxin hydrogenase activity"/>
    <property type="evidence" value="ECO:0007669"/>
    <property type="project" value="UniProtKB-EC"/>
</dbReference>
<sequence length="445" mass="48623">MTGYYHSVTLDISKCKGCTNCIKGCPTEAIRVRNGKAQILQDKCIDCGECIRICPNQAKYAVYDSLEKLKEFKFKIALPAPSLFAQFKENVSKEQILNALYKAGFDEVYEVALAAEEVSIAIREYIKNSSIRPLISSSCPAVLRLIRVRFPALIENIIPVKSPMEIAAKRAKEIVSAKLGIPDMDIGTVFLSPCPAKVTAVKQPIGTLKSYVDAVVPVNVIYGEILKNLGKGSYQTIFKRANGLGVGWGRSGGENLAIGWGNNLSVDGIHNCIEVLEEIEMGKLSDIDYVELQACNGGCIGGALMVENRFVARVKLRRMSEKLGNNPNFDENEIKISIKNAFYNMEGPITGEVNYGLDGNIAKAIEKMELLEKTLKGLPGLDCGSCGSPNCRALAEDIVLGRANETDCVFKLRDRVRQLAKEVLDLSQKLPPTMDTDGGENNETG</sequence>
<dbReference type="Gene3D" id="3.30.70.20">
    <property type="match status" value="1"/>
</dbReference>
<keyword evidence="2" id="KW-0479">Metal-binding</keyword>
<dbReference type="GO" id="GO:0051539">
    <property type="term" value="F:4 iron, 4 sulfur cluster binding"/>
    <property type="evidence" value="ECO:0007669"/>
    <property type="project" value="UniProtKB-KW"/>
</dbReference>
<dbReference type="EMBL" id="LOHZ01000040">
    <property type="protein sequence ID" value="KYO64802.1"/>
    <property type="molecule type" value="Genomic_DNA"/>
</dbReference>
<dbReference type="InterPro" id="IPR007202">
    <property type="entry name" value="4Fe-4S_dom"/>
</dbReference>
<dbReference type="PROSITE" id="PS51656">
    <property type="entry name" value="4FE4S"/>
    <property type="match status" value="1"/>
</dbReference>
<keyword evidence="7" id="KW-0560">Oxidoreductase</keyword>
<dbReference type="InterPro" id="IPR004108">
    <property type="entry name" value="Fe_hydrogenase_lsu_C"/>
</dbReference>
<dbReference type="PANTHER" id="PTHR43560">
    <property type="entry name" value="ION-TRANSLOCATING OXIDOREDUCTASE COMPLEX SUBUNIT B"/>
    <property type="match status" value="1"/>
</dbReference>